<evidence type="ECO:0000256" key="6">
    <source>
        <dbReference type="ARBA" id="ARBA00052347"/>
    </source>
</evidence>
<feature type="domain" description="CoA carboxyltransferase N-terminal" evidence="8">
    <location>
        <begin position="250"/>
        <end position="506"/>
    </location>
</feature>
<dbReference type="Pfam" id="PF01039">
    <property type="entry name" value="Carboxyl_trans"/>
    <property type="match status" value="1"/>
</dbReference>
<sequence length="710" mass="77515">MESGCPLMSPEGTGGVPSCPLREQGVSPHGARGRPGTRMSPQAEWSRGVPSRPPRHRGCPLRQNGAGVSPHGPRGTGAVPSGRMERGVPSCPLIPSAKGPRCPSAEGARSVIPVPRCPSALGAMWSPVLLQPLTRLLQREYREKTPFCLLQREHREKTPFCLLQREHREKTPFCLLQREHREKTPFCLLQREHRELPLPGQGWGRTQHLPPRRFLSNKPKSRRHPKKFPVLDGRVPTVYRHVFEGNLRNSEAVIKRYSELLERVKKGGGENAILRHTQRNKKVFVRERLRLLLDDADFLELSPLAGLDLPYGDVPAAGCLTGIGRICGVWCVFIASDATVKGGTIYPIGVKKQLRAQEIAMENRLLSVHLVDSGGAFLPLQSELFPDKLHGGRIFYNEAIMSAMGIPQVAVVCGSCVAGGAYVPTMAEESVIIDKIGTLFLAGPPLVKAATGEDVSPEDLGGARLHSQVSGCSDHFAPSEEEAYECIRNVVSTLNCEPVPEQKREPDSPLYSPEELLGLAPLGYSCTLPVKLVLSRLVDGSRFQEFKATYGTTLVTGFGHVEGYGWEHSPSKWMDMHFSTAFVSSAGSTPFQSFLGLKNHGITEVGKNLSGHGVQLSMFVLQALGGDSGQQWGAGSRCCSQGQPLCPALWPEGNSHPLPPKHCSTASRACKHLTGRGSFQQAEGPGLHDGCSCLCCCSQNNHCHWRLFWE</sequence>
<dbReference type="InterPro" id="IPR045190">
    <property type="entry name" value="MCCB/AccD1-like"/>
</dbReference>
<dbReference type="SUPFAM" id="SSF52096">
    <property type="entry name" value="ClpP/crotonase"/>
    <property type="match status" value="2"/>
</dbReference>
<dbReference type="PANTHER" id="PTHR22855">
    <property type="entry name" value="ACETYL, PROPIONYL, PYRUVATE, AND GLUTACONYL CARBOXYLASE-RELATED"/>
    <property type="match status" value="1"/>
</dbReference>
<reference evidence="9" key="3">
    <citation type="submission" date="2025-09" db="UniProtKB">
        <authorList>
            <consortium name="Ensembl"/>
        </authorList>
    </citation>
    <scope>IDENTIFICATION</scope>
</reference>
<reference evidence="9 10" key="1">
    <citation type="journal article" date="2010" name="Nature">
        <title>The genome of a songbird.</title>
        <authorList>
            <person name="Warren W.C."/>
            <person name="Clayton D.F."/>
            <person name="Ellegren H."/>
            <person name="Arnold A.P."/>
            <person name="Hillier L.W."/>
            <person name="Kunstner A."/>
            <person name="Searle S."/>
            <person name="White S."/>
            <person name="Vilella A.J."/>
            <person name="Fairley S."/>
            <person name="Heger A."/>
            <person name="Kong L."/>
            <person name="Ponting C.P."/>
            <person name="Jarvis E.D."/>
            <person name="Mello C.V."/>
            <person name="Minx P."/>
            <person name="Lovell P."/>
            <person name="Velho T.A."/>
            <person name="Ferris M."/>
            <person name="Balakrishnan C.N."/>
            <person name="Sinha S."/>
            <person name="Blatti C."/>
            <person name="London S.E."/>
            <person name="Li Y."/>
            <person name="Lin Y.C."/>
            <person name="George J."/>
            <person name="Sweedler J."/>
            <person name="Southey B."/>
            <person name="Gunaratne P."/>
            <person name="Watson M."/>
            <person name="Nam K."/>
            <person name="Backstrom N."/>
            <person name="Smeds L."/>
            <person name="Nabholz B."/>
            <person name="Itoh Y."/>
            <person name="Whitney O."/>
            <person name="Pfenning A.R."/>
            <person name="Howard J."/>
            <person name="Volker M."/>
            <person name="Skinner B.M."/>
            <person name="Griffin D.K."/>
            <person name="Ye L."/>
            <person name="McLaren W.M."/>
            <person name="Flicek P."/>
            <person name="Quesada V."/>
            <person name="Velasco G."/>
            <person name="Lopez-Otin C."/>
            <person name="Puente X.S."/>
            <person name="Olender T."/>
            <person name="Lancet D."/>
            <person name="Smit A.F."/>
            <person name="Hubley R."/>
            <person name="Konkel M.K."/>
            <person name="Walker J.A."/>
            <person name="Batzer M.A."/>
            <person name="Gu W."/>
            <person name="Pollock D.D."/>
            <person name="Chen L."/>
            <person name="Cheng Z."/>
            <person name="Eichler E.E."/>
            <person name="Stapley J."/>
            <person name="Slate J."/>
            <person name="Ekblom R."/>
            <person name="Birkhead T."/>
            <person name="Burke T."/>
            <person name="Burt D."/>
            <person name="Scharff C."/>
            <person name="Adam I."/>
            <person name="Richard H."/>
            <person name="Sultan M."/>
            <person name="Soldatov A."/>
            <person name="Lehrach H."/>
            <person name="Edwards S.V."/>
            <person name="Yang S.P."/>
            <person name="Li X."/>
            <person name="Graves T."/>
            <person name="Fulton L."/>
            <person name="Nelson J."/>
            <person name="Chinwalla A."/>
            <person name="Hou S."/>
            <person name="Mardis E.R."/>
            <person name="Wilson R.K."/>
        </authorList>
    </citation>
    <scope>NUCLEOTIDE SEQUENCE [LARGE SCALE GENOMIC DNA]</scope>
</reference>
<dbReference type="EC" id="6.4.1.4" evidence="2"/>
<name>A0A674GX37_TAEGU</name>
<evidence type="ECO:0000256" key="7">
    <source>
        <dbReference type="SAM" id="MobiDB-lite"/>
    </source>
</evidence>
<dbReference type="PANTHER" id="PTHR22855:SF47">
    <property type="entry name" value="METHYLCROTONOYL-COA CARBOXYLASE"/>
    <property type="match status" value="1"/>
</dbReference>
<dbReference type="PROSITE" id="PS50980">
    <property type="entry name" value="COA_CT_NTER"/>
    <property type="match status" value="1"/>
</dbReference>
<comment type="catalytic activity">
    <reaction evidence="6">
        <text>3-methylbut-2-enoyl-CoA + hydrogencarbonate + ATP = 3-methyl-(2E)-glutaconyl-CoA + ADP + phosphate + H(+)</text>
        <dbReference type="Rhea" id="RHEA:13589"/>
        <dbReference type="ChEBI" id="CHEBI:15378"/>
        <dbReference type="ChEBI" id="CHEBI:17544"/>
        <dbReference type="ChEBI" id="CHEBI:30616"/>
        <dbReference type="ChEBI" id="CHEBI:43474"/>
        <dbReference type="ChEBI" id="CHEBI:57344"/>
        <dbReference type="ChEBI" id="CHEBI:57346"/>
        <dbReference type="ChEBI" id="CHEBI:456216"/>
        <dbReference type="EC" id="6.4.1.4"/>
    </reaction>
</comment>
<comment type="pathway">
    <text evidence="1">Amino-acid degradation; L-leucine degradation; (S)-3-hydroxy-3-methylglutaryl-CoA from 3-isovaleryl-CoA: step 2/3.</text>
</comment>
<evidence type="ECO:0000256" key="1">
    <source>
        <dbReference type="ARBA" id="ARBA00025711"/>
    </source>
</evidence>
<dbReference type="Proteomes" id="UP000007754">
    <property type="component" value="Chromosome 8"/>
</dbReference>
<evidence type="ECO:0000256" key="2">
    <source>
        <dbReference type="ARBA" id="ARBA00026116"/>
    </source>
</evidence>
<evidence type="ECO:0000313" key="10">
    <source>
        <dbReference type="Proteomes" id="UP000007754"/>
    </source>
</evidence>
<dbReference type="InterPro" id="IPR029045">
    <property type="entry name" value="ClpP/crotonase-like_dom_sf"/>
</dbReference>
<evidence type="ECO:0000256" key="5">
    <source>
        <dbReference type="ARBA" id="ARBA00031404"/>
    </source>
</evidence>
<reference evidence="9" key="2">
    <citation type="submission" date="2025-08" db="UniProtKB">
        <authorList>
            <consortium name="Ensembl"/>
        </authorList>
    </citation>
    <scope>IDENTIFICATION</scope>
</reference>
<dbReference type="FunFam" id="3.90.226.10:FF:000046">
    <property type="entry name" value="Geranyl-CoA carboxylase beta subunit"/>
    <property type="match status" value="1"/>
</dbReference>
<dbReference type="Ensembl" id="ENSTGUT00000027549.1">
    <property type="protein sequence ID" value="ENSTGUP00000027609.1"/>
    <property type="gene ID" value="ENSTGUG00000022521.1"/>
</dbReference>
<dbReference type="GO" id="GO:0004485">
    <property type="term" value="F:methylcrotonoyl-CoA carboxylase activity"/>
    <property type="evidence" value="ECO:0007669"/>
    <property type="project" value="UniProtKB-EC"/>
</dbReference>
<evidence type="ECO:0000259" key="8">
    <source>
        <dbReference type="PROSITE" id="PS50980"/>
    </source>
</evidence>
<accession>A0A674GX37</accession>
<dbReference type="GO" id="GO:0005739">
    <property type="term" value="C:mitochondrion"/>
    <property type="evidence" value="ECO:0007669"/>
    <property type="project" value="TreeGrafter"/>
</dbReference>
<evidence type="ECO:0000256" key="4">
    <source>
        <dbReference type="ARBA" id="ARBA00031237"/>
    </source>
</evidence>
<dbReference type="UniPathway" id="UPA00363">
    <property type="reaction ID" value="UER00861"/>
</dbReference>
<dbReference type="InterPro" id="IPR034733">
    <property type="entry name" value="AcCoA_carboxyl_beta"/>
</dbReference>
<organism evidence="9 10">
    <name type="scientific">Taeniopygia guttata</name>
    <name type="common">Zebra finch</name>
    <name type="synonym">Poephila guttata</name>
    <dbReference type="NCBI Taxonomy" id="59729"/>
    <lineage>
        <taxon>Eukaryota</taxon>
        <taxon>Metazoa</taxon>
        <taxon>Chordata</taxon>
        <taxon>Craniata</taxon>
        <taxon>Vertebrata</taxon>
        <taxon>Euteleostomi</taxon>
        <taxon>Archelosauria</taxon>
        <taxon>Archosauria</taxon>
        <taxon>Dinosauria</taxon>
        <taxon>Saurischia</taxon>
        <taxon>Theropoda</taxon>
        <taxon>Coelurosauria</taxon>
        <taxon>Aves</taxon>
        <taxon>Neognathae</taxon>
        <taxon>Neoaves</taxon>
        <taxon>Telluraves</taxon>
        <taxon>Australaves</taxon>
        <taxon>Passeriformes</taxon>
        <taxon>Passeroidea</taxon>
        <taxon>Estrildidae</taxon>
        <taxon>Estrildinae</taxon>
        <taxon>Taeniopygia</taxon>
    </lineage>
</organism>
<protein>
    <recommendedName>
        <fullName evidence="2">methylcrotonoyl-CoA carboxylase</fullName>
        <ecNumber evidence="2">6.4.1.4</ecNumber>
    </recommendedName>
    <alternativeName>
        <fullName evidence="5">3-methylcrotonyl-CoA carboxylase 2</fullName>
    </alternativeName>
    <alternativeName>
        <fullName evidence="3">3-methylcrotonyl-CoA carboxylase non-biotin-containing subunit</fullName>
    </alternativeName>
    <alternativeName>
        <fullName evidence="4">3-methylcrotonyl-CoA:carbon dioxide ligase subunit beta</fullName>
    </alternativeName>
</protein>
<dbReference type="Gene3D" id="3.90.226.10">
    <property type="entry name" value="2-enoyl-CoA Hydratase, Chain A, domain 1"/>
    <property type="match status" value="2"/>
</dbReference>
<dbReference type="GO" id="GO:1905202">
    <property type="term" value="C:methylcrotonoyl-CoA carboxylase complex"/>
    <property type="evidence" value="ECO:0007669"/>
    <property type="project" value="TreeGrafter"/>
</dbReference>
<proteinExistence type="predicted"/>
<keyword evidence="10" id="KW-1185">Reference proteome</keyword>
<evidence type="ECO:0000256" key="3">
    <source>
        <dbReference type="ARBA" id="ARBA00031109"/>
    </source>
</evidence>
<dbReference type="InterPro" id="IPR011762">
    <property type="entry name" value="COA_CT_N"/>
</dbReference>
<dbReference type="GO" id="GO:0006552">
    <property type="term" value="P:L-leucine catabolic process"/>
    <property type="evidence" value="ECO:0007669"/>
    <property type="project" value="UniProtKB-UniPathway"/>
</dbReference>
<dbReference type="GeneTree" id="ENSGT00940000164186"/>
<dbReference type="AlphaFoldDB" id="A0A674GX37"/>
<feature type="region of interest" description="Disordered" evidence="7">
    <location>
        <begin position="199"/>
        <end position="227"/>
    </location>
</feature>
<feature type="region of interest" description="Disordered" evidence="7">
    <location>
        <begin position="1"/>
        <end position="86"/>
    </location>
</feature>
<evidence type="ECO:0000313" key="9">
    <source>
        <dbReference type="Ensembl" id="ENSTGUP00000027609.1"/>
    </source>
</evidence>